<dbReference type="InterPro" id="IPR001792">
    <property type="entry name" value="Acylphosphatase-like_dom"/>
</dbReference>
<evidence type="ECO:0000256" key="4">
    <source>
        <dbReference type="ARBA" id="ARBA00047645"/>
    </source>
</evidence>
<dbReference type="PROSITE" id="PS51160">
    <property type="entry name" value="ACYLPHOSPHATASE_3"/>
    <property type="match status" value="1"/>
</dbReference>
<dbReference type="InterPro" id="IPR036046">
    <property type="entry name" value="Acylphosphatase-like_dom_sf"/>
</dbReference>
<comment type="catalytic activity">
    <reaction evidence="4 5 6">
        <text>an acyl phosphate + H2O = a carboxylate + phosphate + H(+)</text>
        <dbReference type="Rhea" id="RHEA:14965"/>
        <dbReference type="ChEBI" id="CHEBI:15377"/>
        <dbReference type="ChEBI" id="CHEBI:15378"/>
        <dbReference type="ChEBI" id="CHEBI:29067"/>
        <dbReference type="ChEBI" id="CHEBI:43474"/>
        <dbReference type="ChEBI" id="CHEBI:59918"/>
        <dbReference type="EC" id="3.6.1.7"/>
    </reaction>
</comment>
<dbReference type="InterPro" id="IPR017968">
    <property type="entry name" value="Acylphosphatase_CS"/>
</dbReference>
<organism evidence="9 10">
    <name type="scientific">Vibrio zhanjiangensis</name>
    <dbReference type="NCBI Taxonomy" id="1046128"/>
    <lineage>
        <taxon>Bacteria</taxon>
        <taxon>Pseudomonadati</taxon>
        <taxon>Pseudomonadota</taxon>
        <taxon>Gammaproteobacteria</taxon>
        <taxon>Vibrionales</taxon>
        <taxon>Vibrionaceae</taxon>
        <taxon>Vibrio</taxon>
    </lineage>
</organism>
<gene>
    <name evidence="9" type="primary">acyP</name>
    <name evidence="9" type="ORF">GCM10007938_17680</name>
</gene>
<evidence type="ECO:0000256" key="6">
    <source>
        <dbReference type="RuleBase" id="RU000553"/>
    </source>
</evidence>
<evidence type="ECO:0000259" key="8">
    <source>
        <dbReference type="PROSITE" id="PS51160"/>
    </source>
</evidence>
<comment type="caution">
    <text evidence="9">The sequence shown here is derived from an EMBL/GenBank/DDBJ whole genome shotgun (WGS) entry which is preliminary data.</text>
</comment>
<evidence type="ECO:0000313" key="9">
    <source>
        <dbReference type="EMBL" id="GLT17990.1"/>
    </source>
</evidence>
<evidence type="ECO:0000313" key="10">
    <source>
        <dbReference type="Proteomes" id="UP001157138"/>
    </source>
</evidence>
<proteinExistence type="inferred from homology"/>
<dbReference type="SUPFAM" id="SSF54975">
    <property type="entry name" value="Acylphosphatase/BLUF domain-like"/>
    <property type="match status" value="1"/>
</dbReference>
<reference evidence="10" key="1">
    <citation type="journal article" date="2019" name="Int. J. Syst. Evol. Microbiol.">
        <title>The Global Catalogue of Microorganisms (GCM) 10K type strain sequencing project: providing services to taxonomists for standard genome sequencing and annotation.</title>
        <authorList>
            <consortium name="The Broad Institute Genomics Platform"/>
            <consortium name="The Broad Institute Genome Sequencing Center for Infectious Disease"/>
            <person name="Wu L."/>
            <person name="Ma J."/>
        </authorList>
    </citation>
    <scope>NUCLEOTIDE SEQUENCE [LARGE SCALE GENOMIC DNA]</scope>
    <source>
        <strain evidence="10">NBRC 108723</strain>
    </source>
</reference>
<evidence type="ECO:0000256" key="7">
    <source>
        <dbReference type="RuleBase" id="RU004168"/>
    </source>
</evidence>
<name>A0ABQ6EZP6_9VIBR</name>
<evidence type="ECO:0000256" key="1">
    <source>
        <dbReference type="ARBA" id="ARBA00005614"/>
    </source>
</evidence>
<keyword evidence="10" id="KW-1185">Reference proteome</keyword>
<protein>
    <recommendedName>
        <fullName evidence="3 5">Acylphosphatase</fullName>
        <ecNumber evidence="2 5">3.6.1.7</ecNumber>
    </recommendedName>
</protein>
<dbReference type="PROSITE" id="PS00150">
    <property type="entry name" value="ACYLPHOSPHATASE_1"/>
    <property type="match status" value="1"/>
</dbReference>
<feature type="active site" evidence="5">
    <location>
        <position position="38"/>
    </location>
</feature>
<dbReference type="InterPro" id="IPR020456">
    <property type="entry name" value="Acylphosphatase"/>
</dbReference>
<evidence type="ECO:0000256" key="3">
    <source>
        <dbReference type="ARBA" id="ARBA00015991"/>
    </source>
</evidence>
<comment type="similarity">
    <text evidence="1 7">Belongs to the acylphosphatase family.</text>
</comment>
<dbReference type="EMBL" id="BSPW01000030">
    <property type="protein sequence ID" value="GLT17990.1"/>
    <property type="molecule type" value="Genomic_DNA"/>
</dbReference>
<keyword evidence="5 6" id="KW-0378">Hydrolase</keyword>
<dbReference type="PANTHER" id="PTHR47268:SF4">
    <property type="entry name" value="ACYLPHOSPHATASE"/>
    <property type="match status" value="1"/>
</dbReference>
<accession>A0ABQ6EZP6</accession>
<dbReference type="PROSITE" id="PS00151">
    <property type="entry name" value="ACYLPHOSPHATASE_2"/>
    <property type="match status" value="1"/>
</dbReference>
<sequence length="90" mass="9689">MGLECKKFFIRGHVQGVGFRYHTSQQAAKLGLTGYAKNLLNGNVEVVVCGGSQSIIEMGCWLQTGPETSSVASVESESMPFQCITGFDIL</sequence>
<evidence type="ECO:0000256" key="2">
    <source>
        <dbReference type="ARBA" id="ARBA00012150"/>
    </source>
</evidence>
<dbReference type="Pfam" id="PF00708">
    <property type="entry name" value="Acylphosphatase"/>
    <property type="match status" value="1"/>
</dbReference>
<dbReference type="RefSeq" id="WP_284191889.1">
    <property type="nucleotide sequence ID" value="NZ_BSPW01000030.1"/>
</dbReference>
<dbReference type="EC" id="3.6.1.7" evidence="2 5"/>
<dbReference type="PANTHER" id="PTHR47268">
    <property type="entry name" value="ACYLPHOSPHATASE"/>
    <property type="match status" value="1"/>
</dbReference>
<dbReference type="NCBIfam" id="NF011000">
    <property type="entry name" value="PRK14426.1"/>
    <property type="match status" value="1"/>
</dbReference>
<feature type="active site" evidence="5">
    <location>
        <position position="20"/>
    </location>
</feature>
<dbReference type="Gene3D" id="3.30.70.100">
    <property type="match status" value="1"/>
</dbReference>
<feature type="domain" description="Acylphosphatase-like" evidence="8">
    <location>
        <begin position="5"/>
        <end position="90"/>
    </location>
</feature>
<evidence type="ECO:0000256" key="5">
    <source>
        <dbReference type="PROSITE-ProRule" id="PRU00520"/>
    </source>
</evidence>
<dbReference type="Proteomes" id="UP001157138">
    <property type="component" value="Unassembled WGS sequence"/>
</dbReference>